<accession>A0ABP0RV01</accession>
<name>A0ABP0RV01_9DINO</name>
<keyword evidence="3" id="KW-1185">Reference proteome</keyword>
<protein>
    <submittedName>
        <fullName evidence="2">Uncharacterized protein</fullName>
    </submittedName>
</protein>
<gene>
    <name evidence="2" type="ORF">CCMP2556_LOCUS48719</name>
</gene>
<comment type="caution">
    <text evidence="2">The sequence shown here is derived from an EMBL/GenBank/DDBJ whole genome shotgun (WGS) entry which is preliminary data.</text>
</comment>
<feature type="compositionally biased region" description="Basic and acidic residues" evidence="1">
    <location>
        <begin position="150"/>
        <end position="173"/>
    </location>
</feature>
<feature type="compositionally biased region" description="Low complexity" evidence="1">
    <location>
        <begin position="488"/>
        <end position="504"/>
    </location>
</feature>
<feature type="region of interest" description="Disordered" evidence="1">
    <location>
        <begin position="146"/>
        <end position="264"/>
    </location>
</feature>
<feature type="compositionally biased region" description="Low complexity" evidence="1">
    <location>
        <begin position="238"/>
        <end position="250"/>
    </location>
</feature>
<organism evidence="2 3">
    <name type="scientific">Durusdinium trenchii</name>
    <dbReference type="NCBI Taxonomy" id="1381693"/>
    <lineage>
        <taxon>Eukaryota</taxon>
        <taxon>Sar</taxon>
        <taxon>Alveolata</taxon>
        <taxon>Dinophyceae</taxon>
        <taxon>Suessiales</taxon>
        <taxon>Symbiodiniaceae</taxon>
        <taxon>Durusdinium</taxon>
    </lineage>
</organism>
<dbReference type="Proteomes" id="UP001642484">
    <property type="component" value="Unassembled WGS sequence"/>
</dbReference>
<proteinExistence type="predicted"/>
<reference evidence="2 3" key="1">
    <citation type="submission" date="2024-02" db="EMBL/GenBank/DDBJ databases">
        <authorList>
            <person name="Chen Y."/>
            <person name="Shah S."/>
            <person name="Dougan E. K."/>
            <person name="Thang M."/>
            <person name="Chan C."/>
        </authorList>
    </citation>
    <scope>NUCLEOTIDE SEQUENCE [LARGE SCALE GENOMIC DNA]</scope>
</reference>
<sequence length="528" mass="58204">MAVVQREPSVEPWRSVRPGKITWKHADVVELAALMQANIPTTVLATIDSAEYQGGGLIALPESKFVKTPTAKELSSNIMWLKPLVTYSPSKVLGAYFLTDAWLMLDRSLGFKLFRPQPHETRMKLAAYEACKAKKCMGALRSLWRSSKTGGHDQNIRHLKSFLRDSPGRRADDSPVDDEAGSDPASEPEPVPAPVLDDDRESCSESTSEEEAIEKDAEPSPDSESDCNSLTARTLRLGESPGSSSSSASESPDHRDSQVSSGWMGKAMSDITRQTMAAEAWERKLKDLLLDIKFDLQEQLHVSMEGAEWDQYSEWCRNVLTAHGDSVYAKLADAGHFKRWIFRQKSQPGEDHPGCKVSLDKALRTMNMEVAVEEEDNTVTPAAKRPRTLEVVSMALDETPPPVVGPQTAKTMSAVKTEDKMSELGGGEFGEPLKKFHSYDLDELQVPQEARPRVGQNHLGRHGYTLKSRNGAVVECLLKTRAFVIKKASAQASTSQSPRSSKSTGQVTWSKFGGAEKAWLATKCRAGW</sequence>
<feature type="compositionally biased region" description="Acidic residues" evidence="1">
    <location>
        <begin position="207"/>
        <end position="225"/>
    </location>
</feature>
<evidence type="ECO:0000313" key="2">
    <source>
        <dbReference type="EMBL" id="CAK9103834.1"/>
    </source>
</evidence>
<dbReference type="EMBL" id="CAXAMN010026539">
    <property type="protein sequence ID" value="CAK9103834.1"/>
    <property type="molecule type" value="Genomic_DNA"/>
</dbReference>
<evidence type="ECO:0000256" key="1">
    <source>
        <dbReference type="SAM" id="MobiDB-lite"/>
    </source>
</evidence>
<evidence type="ECO:0000313" key="3">
    <source>
        <dbReference type="Proteomes" id="UP001642484"/>
    </source>
</evidence>
<feature type="region of interest" description="Disordered" evidence="1">
    <location>
        <begin position="488"/>
        <end position="507"/>
    </location>
</feature>